<dbReference type="AlphaFoldDB" id="A0A1B6CPR0"/>
<feature type="DNA-binding region" description="H-T-H motif" evidence="4">
    <location>
        <begin position="25"/>
        <end position="45"/>
    </location>
</feature>
<dbReference type="InterPro" id="IPR006600">
    <property type="entry name" value="HTH_CenpB_DNA-bd_dom"/>
</dbReference>
<dbReference type="EMBL" id="GEDC01021868">
    <property type="protein sequence ID" value="JAS15430.1"/>
    <property type="molecule type" value="Transcribed_RNA"/>
</dbReference>
<proteinExistence type="predicted"/>
<dbReference type="SUPFAM" id="SSF46689">
    <property type="entry name" value="Homeodomain-like"/>
    <property type="match status" value="2"/>
</dbReference>
<dbReference type="Gene3D" id="1.10.10.60">
    <property type="entry name" value="Homeodomain-like"/>
    <property type="match status" value="2"/>
</dbReference>
<dbReference type="PROSITE" id="PS50960">
    <property type="entry name" value="HTH_PSQ"/>
    <property type="match status" value="1"/>
</dbReference>
<evidence type="ECO:0000256" key="3">
    <source>
        <dbReference type="ARBA" id="ARBA00023242"/>
    </source>
</evidence>
<keyword evidence="2 4" id="KW-0238">DNA-binding</keyword>
<evidence type="ECO:0000256" key="4">
    <source>
        <dbReference type="PROSITE-ProRule" id="PRU00320"/>
    </source>
</evidence>
<dbReference type="PANTHER" id="PTHR19303:SF73">
    <property type="entry name" value="PROTEIN PDC2"/>
    <property type="match status" value="1"/>
</dbReference>
<dbReference type="InterPro" id="IPR050863">
    <property type="entry name" value="CenT-Element_Derived"/>
</dbReference>
<dbReference type="InterPro" id="IPR007889">
    <property type="entry name" value="HTH_Psq"/>
</dbReference>
<evidence type="ECO:0000256" key="2">
    <source>
        <dbReference type="ARBA" id="ARBA00023125"/>
    </source>
</evidence>
<feature type="non-terminal residue" evidence="7">
    <location>
        <position position="176"/>
    </location>
</feature>
<reference evidence="7" key="1">
    <citation type="submission" date="2015-12" db="EMBL/GenBank/DDBJ databases">
        <title>De novo transcriptome assembly of four potential Pierce s Disease insect vectors from Arizona vineyards.</title>
        <authorList>
            <person name="Tassone E.E."/>
        </authorList>
    </citation>
    <scope>NUCLEOTIDE SEQUENCE</scope>
</reference>
<gene>
    <name evidence="7" type="ORF">g.19644</name>
</gene>
<dbReference type="GO" id="GO:0005634">
    <property type="term" value="C:nucleus"/>
    <property type="evidence" value="ECO:0007669"/>
    <property type="project" value="UniProtKB-SubCell"/>
</dbReference>
<evidence type="ECO:0000259" key="6">
    <source>
        <dbReference type="PROSITE" id="PS51253"/>
    </source>
</evidence>
<dbReference type="GO" id="GO:0003677">
    <property type="term" value="F:DNA binding"/>
    <property type="evidence" value="ECO:0007669"/>
    <property type="project" value="UniProtKB-UniRule"/>
</dbReference>
<dbReference type="SMART" id="SM00674">
    <property type="entry name" value="CENPB"/>
    <property type="match status" value="1"/>
</dbReference>
<evidence type="ECO:0008006" key="8">
    <source>
        <dbReference type="Google" id="ProtNLM"/>
    </source>
</evidence>
<dbReference type="PANTHER" id="PTHR19303">
    <property type="entry name" value="TRANSPOSON"/>
    <property type="match status" value="1"/>
</dbReference>
<evidence type="ECO:0000313" key="7">
    <source>
        <dbReference type="EMBL" id="JAS15430.1"/>
    </source>
</evidence>
<dbReference type="PROSITE" id="PS51253">
    <property type="entry name" value="HTH_CENPB"/>
    <property type="match status" value="1"/>
</dbReference>
<name>A0A1B6CPR0_9HEMI</name>
<dbReference type="InterPro" id="IPR009057">
    <property type="entry name" value="Homeodomain-like_sf"/>
</dbReference>
<evidence type="ECO:0000256" key="1">
    <source>
        <dbReference type="ARBA" id="ARBA00004123"/>
    </source>
</evidence>
<dbReference type="Pfam" id="PF03221">
    <property type="entry name" value="HTH_Tnp_Tc5"/>
    <property type="match status" value="1"/>
</dbReference>
<protein>
    <recommendedName>
        <fullName evidence="8">HTH CENPB-type domain-containing protein</fullName>
    </recommendedName>
</protein>
<feature type="domain" description="HTH CENPB-type" evidence="6">
    <location>
        <begin position="61"/>
        <end position="131"/>
    </location>
</feature>
<keyword evidence="3 4" id="KW-0539">Nucleus</keyword>
<comment type="subcellular location">
    <subcellularLocation>
        <location evidence="1 4">Nucleus</location>
    </subcellularLocation>
</comment>
<sequence>MSKRKAISFELKLQVIECLEKGVKQIDVCRKFELSGSTVRGIWSSKEKIKSNFCSYDNNKKSKRMRTTKHEDLDQALLKWFKEQRNSNTPISGHILLAKAQQLAELMTLGIECNSSWIDRFKKRHNIYFGRNDECGAEDEVEADELQEPPTYSQALTQVRQLISFYECKRENSSDD</sequence>
<accession>A0A1B6CPR0</accession>
<feature type="domain" description="HTH psq-type" evidence="5">
    <location>
        <begin position="1"/>
        <end position="49"/>
    </location>
</feature>
<organism evidence="7">
    <name type="scientific">Clastoptera arizonana</name>
    <name type="common">Arizona spittle bug</name>
    <dbReference type="NCBI Taxonomy" id="38151"/>
    <lineage>
        <taxon>Eukaryota</taxon>
        <taxon>Metazoa</taxon>
        <taxon>Ecdysozoa</taxon>
        <taxon>Arthropoda</taxon>
        <taxon>Hexapoda</taxon>
        <taxon>Insecta</taxon>
        <taxon>Pterygota</taxon>
        <taxon>Neoptera</taxon>
        <taxon>Paraneoptera</taxon>
        <taxon>Hemiptera</taxon>
        <taxon>Auchenorrhyncha</taxon>
        <taxon>Cercopoidea</taxon>
        <taxon>Clastopteridae</taxon>
        <taxon>Clastoptera</taxon>
    </lineage>
</organism>
<evidence type="ECO:0000259" key="5">
    <source>
        <dbReference type="PROSITE" id="PS50960"/>
    </source>
</evidence>